<accession>A0A4R1AT40</accession>
<feature type="transmembrane region" description="Helical" evidence="7">
    <location>
        <begin position="228"/>
        <end position="249"/>
    </location>
</feature>
<comment type="caution">
    <text evidence="8">The sequence shown here is derived from an EMBL/GenBank/DDBJ whole genome shotgun (WGS) entry which is preliminary data.</text>
</comment>
<keyword evidence="6 7" id="KW-0472">Membrane</keyword>
<evidence type="ECO:0000256" key="7">
    <source>
        <dbReference type="SAM" id="Phobius"/>
    </source>
</evidence>
<evidence type="ECO:0000313" key="9">
    <source>
        <dbReference type="Proteomes" id="UP000293846"/>
    </source>
</evidence>
<feature type="transmembrane region" description="Helical" evidence="7">
    <location>
        <begin position="255"/>
        <end position="275"/>
    </location>
</feature>
<dbReference type="EMBL" id="SJTH01000026">
    <property type="protein sequence ID" value="TCJ02827.1"/>
    <property type="molecule type" value="Genomic_DNA"/>
</dbReference>
<comment type="subcellular location">
    <subcellularLocation>
        <location evidence="1">Membrane</location>
        <topology evidence="1">Multi-pass membrane protein</topology>
    </subcellularLocation>
</comment>
<dbReference type="Proteomes" id="UP000293846">
    <property type="component" value="Unassembled WGS sequence"/>
</dbReference>
<dbReference type="STRING" id="1742358.GCA_001439605_00656"/>
<feature type="transmembrane region" description="Helical" evidence="7">
    <location>
        <begin position="128"/>
        <end position="150"/>
    </location>
</feature>
<evidence type="ECO:0000256" key="2">
    <source>
        <dbReference type="ARBA" id="ARBA00022448"/>
    </source>
</evidence>
<feature type="transmembrane region" description="Helical" evidence="7">
    <location>
        <begin position="37"/>
        <end position="61"/>
    </location>
</feature>
<evidence type="ECO:0000256" key="1">
    <source>
        <dbReference type="ARBA" id="ARBA00004141"/>
    </source>
</evidence>
<dbReference type="PANTHER" id="PTHR36838:SF1">
    <property type="entry name" value="SLR1864 PROTEIN"/>
    <property type="match status" value="1"/>
</dbReference>
<dbReference type="PANTHER" id="PTHR36838">
    <property type="entry name" value="AUXIN EFFLUX CARRIER FAMILY PROTEIN"/>
    <property type="match status" value="1"/>
</dbReference>
<dbReference type="GO" id="GO:0016020">
    <property type="term" value="C:membrane"/>
    <property type="evidence" value="ECO:0007669"/>
    <property type="project" value="UniProtKB-SubCell"/>
</dbReference>
<evidence type="ECO:0000256" key="6">
    <source>
        <dbReference type="ARBA" id="ARBA00023136"/>
    </source>
</evidence>
<feature type="transmembrane region" description="Helical" evidence="7">
    <location>
        <begin position="162"/>
        <end position="183"/>
    </location>
</feature>
<keyword evidence="2" id="KW-0813">Transport</keyword>
<evidence type="ECO:0000256" key="5">
    <source>
        <dbReference type="ARBA" id="ARBA00022989"/>
    </source>
</evidence>
<dbReference type="GO" id="GO:0055085">
    <property type="term" value="P:transmembrane transport"/>
    <property type="evidence" value="ECO:0007669"/>
    <property type="project" value="InterPro"/>
</dbReference>
<dbReference type="OrthoDB" id="9798064at2"/>
<dbReference type="RefSeq" id="WP_131237728.1">
    <property type="nucleotide sequence ID" value="NZ_CP183326.1"/>
</dbReference>
<keyword evidence="9" id="KW-1185">Reference proteome</keyword>
<protein>
    <submittedName>
        <fullName evidence="8">AEC family transporter</fullName>
    </submittedName>
</protein>
<feature type="transmembrane region" description="Helical" evidence="7">
    <location>
        <begin position="287"/>
        <end position="311"/>
    </location>
</feature>
<keyword evidence="3" id="KW-1003">Cell membrane</keyword>
<evidence type="ECO:0000256" key="3">
    <source>
        <dbReference type="ARBA" id="ARBA00022475"/>
    </source>
</evidence>
<proteinExistence type="predicted"/>
<dbReference type="AlphaFoldDB" id="A0A4R1AT40"/>
<name>A0A4R1AT40_9BACI</name>
<feature type="transmembrane region" description="Helical" evidence="7">
    <location>
        <begin position="67"/>
        <end position="88"/>
    </location>
</feature>
<reference evidence="8 9" key="1">
    <citation type="submission" date="2019-03" db="EMBL/GenBank/DDBJ databases">
        <authorList>
            <person name="Jensen L."/>
            <person name="Storgaard J."/>
            <person name="Sulaj E."/>
            <person name="Schramm A."/>
            <person name="Marshall I.P.G."/>
        </authorList>
    </citation>
    <scope>NUCLEOTIDE SEQUENCE [LARGE SCALE GENOMIC DNA]</scope>
    <source>
        <strain evidence="8 9">2017H2G3</strain>
    </source>
</reference>
<keyword evidence="4 7" id="KW-0812">Transmembrane</keyword>
<evidence type="ECO:0000256" key="4">
    <source>
        <dbReference type="ARBA" id="ARBA00022692"/>
    </source>
</evidence>
<gene>
    <name evidence="8" type="ORF">E0Y62_17650</name>
</gene>
<dbReference type="Pfam" id="PF03547">
    <property type="entry name" value="Mem_trans"/>
    <property type="match status" value="1"/>
</dbReference>
<dbReference type="InterPro" id="IPR004776">
    <property type="entry name" value="Mem_transp_PIN-like"/>
</dbReference>
<feature type="transmembrane region" description="Helical" evidence="7">
    <location>
        <begin position="6"/>
        <end position="25"/>
    </location>
</feature>
<sequence length="314" mass="35718">MSSAGAFLQEMLGLYGIAFLGFIVRKKNILNEHANDVLTQLILYITLPALIICSLDITFSAYIIKDFLWLMSMSIYILVLSCFLAIWMKKRAALEQKQKNVYEGLIIFGNQGFIGYAVSSIILGEQGIIYLTIFNLCYLILIWTYGLFLFSESKHKFNWKQTFCHSGIFSTFIGIILFLLPFHLPVMVSNMMESIGNMTIPLSMLLIGSLIAKVNYNELFLLIKNTHLWKMAFVRLLFIPFLLLPFTFLNVPFSLLIIAILVSGMPAAPTIILFSQKYNADTLFASLGVLITTLLCIFTIPFLYLILSIIYNHF</sequence>
<feature type="transmembrane region" description="Helical" evidence="7">
    <location>
        <begin position="195"/>
        <end position="216"/>
    </location>
</feature>
<evidence type="ECO:0000313" key="8">
    <source>
        <dbReference type="EMBL" id="TCJ02827.1"/>
    </source>
</evidence>
<feature type="transmembrane region" description="Helical" evidence="7">
    <location>
        <begin position="100"/>
        <end position="122"/>
    </location>
</feature>
<keyword evidence="5 7" id="KW-1133">Transmembrane helix</keyword>
<organism evidence="8 9">
    <name type="scientific">Cytobacillus praedii</name>
    <dbReference type="NCBI Taxonomy" id="1742358"/>
    <lineage>
        <taxon>Bacteria</taxon>
        <taxon>Bacillati</taxon>
        <taxon>Bacillota</taxon>
        <taxon>Bacilli</taxon>
        <taxon>Bacillales</taxon>
        <taxon>Bacillaceae</taxon>
        <taxon>Cytobacillus</taxon>
    </lineage>
</organism>